<evidence type="ECO:0000256" key="1">
    <source>
        <dbReference type="ARBA" id="ARBA00004123"/>
    </source>
</evidence>
<evidence type="ECO:0000256" key="2">
    <source>
        <dbReference type="ARBA" id="ARBA00022694"/>
    </source>
</evidence>
<feature type="domain" description="Pop1 N-terminal" evidence="5">
    <location>
        <begin position="62"/>
        <end position="136"/>
    </location>
</feature>
<feature type="compositionally biased region" description="Basic residues" evidence="4">
    <location>
        <begin position="127"/>
        <end position="137"/>
    </location>
</feature>
<evidence type="ECO:0000259" key="6">
    <source>
        <dbReference type="Pfam" id="PF08170"/>
    </source>
</evidence>
<feature type="compositionally biased region" description="Polar residues" evidence="4">
    <location>
        <begin position="42"/>
        <end position="52"/>
    </location>
</feature>
<evidence type="ECO:0000259" key="5">
    <source>
        <dbReference type="Pfam" id="PF06978"/>
    </source>
</evidence>
<dbReference type="PANTHER" id="PTHR22731">
    <property type="entry name" value="RIBONUCLEASES P/MRP PROTEIN SUBUNIT POP1"/>
    <property type="match status" value="1"/>
</dbReference>
<reference evidence="8" key="1">
    <citation type="submission" date="2013-08" db="EMBL/GenBank/DDBJ databases">
        <title>Gene expansion shapes genome architecture in the human pathogen Lichtheimia corymbifera: an evolutionary genomics analysis in the ancient terrestrial Mucorales (Mucoromycotina).</title>
        <authorList>
            <person name="Schwartze V.U."/>
            <person name="Winter S."/>
            <person name="Shelest E."/>
            <person name="Marcet-Houben M."/>
            <person name="Horn F."/>
            <person name="Wehner S."/>
            <person name="Hoffmann K."/>
            <person name="Riege K."/>
            <person name="Sammeth M."/>
            <person name="Nowrousian M."/>
            <person name="Valiante V."/>
            <person name="Linde J."/>
            <person name="Jacobsen I.D."/>
            <person name="Marz M."/>
            <person name="Brakhage A.A."/>
            <person name="Gabaldon T."/>
            <person name="Bocker S."/>
            <person name="Voigt K."/>
        </authorList>
    </citation>
    <scope>NUCLEOTIDE SEQUENCE [LARGE SCALE GENOMIC DNA]</scope>
    <source>
        <strain evidence="8">FSU 9682</strain>
    </source>
</reference>
<keyword evidence="9" id="KW-1185">Reference proteome</keyword>
<dbReference type="InterPro" id="IPR012590">
    <property type="entry name" value="POPLD_dom"/>
</dbReference>
<evidence type="ECO:0000256" key="4">
    <source>
        <dbReference type="SAM" id="MobiDB-lite"/>
    </source>
</evidence>
<dbReference type="VEuPathDB" id="FungiDB:LCOR_08964.1"/>
<protein>
    <submittedName>
        <fullName evidence="8">Pop1-domain-containing protein</fullName>
    </submittedName>
</protein>
<organism evidence="8 9">
    <name type="scientific">Lichtheimia corymbifera JMRC:FSU:9682</name>
    <dbReference type="NCBI Taxonomy" id="1263082"/>
    <lineage>
        <taxon>Eukaryota</taxon>
        <taxon>Fungi</taxon>
        <taxon>Fungi incertae sedis</taxon>
        <taxon>Mucoromycota</taxon>
        <taxon>Mucoromycotina</taxon>
        <taxon>Mucoromycetes</taxon>
        <taxon>Mucorales</taxon>
        <taxon>Lichtheimiaceae</taxon>
        <taxon>Lichtheimia</taxon>
    </lineage>
</organism>
<dbReference type="InterPro" id="IPR055079">
    <property type="entry name" value="POP1_C"/>
</dbReference>
<dbReference type="OrthoDB" id="442863at2759"/>
<dbReference type="Pfam" id="PF08170">
    <property type="entry name" value="POPLD"/>
    <property type="match status" value="1"/>
</dbReference>
<dbReference type="Pfam" id="PF06978">
    <property type="entry name" value="POP1_N"/>
    <property type="match status" value="2"/>
</dbReference>
<keyword evidence="3" id="KW-0539">Nucleus</keyword>
<sequence length="792" mass="89341">MADNNNGSNKRRREESPAKGGGRDKRRAKQHSDRRIGPRSEFANTLSQSSPNVGGAITPEDYMAARLQEVRTMQSAIRSASNALTCLVAQALPRDMRRRAASHDLNRLPAHLRARAAQERADTPPNARRKKKGKRKVKADNVLQEYLRRQKENKWLGTHMWHTKRMKMNNIWGYRLASKPNIKSARTIYRAFQHTTVIHDASYMGCLEMEGSYQDIVTLMNHVTDVSLPSVGSERFNQGHRVGHTFLYEYTGCPSQCICPITYLWMPSHDMGGRRKLWIWIHPSSFDEAYTSLQAAHISLSKDITMTDQRDQLAVFELSGASSTALMQTILKPVEEATHVCKESSPTAKAAQIWRDLRCLRSSSTLPSGVVIGLTVQDPRLEFPQKPAPKTNVIPVEKEARLEELLSQWPKDISQSTLWDAGARTEVQSSMPSEHALNKRREQHLLPGTKLEFTENDSKMPILLVQRGSSESLLRGRQTTCTNELMSGWNIIMPKACALPFWKSFMFAGARAVGYEDVHAMHFESKQPNFPHDFVGTKACVNMLTMAKNESESAWKRRPPAKRFNYEKFGISRPFDPPFDVLTHTMQSEASSRPVYYTLYGDKIKSLVLAAATDDQAQMQARDYFINMFAKRGITMQLDALQLSHALLQIRIEYLDRGRPEANAMIYLIDSDAEYNHISASYLARRSSKGNTARSSDMDLDNEDEDEVDGDAMDLDKVETKFPPNDDCIGYLTTASFSFSEGCGSGLGACTVTGIRRLQALDKSRGRSIKGVVWIRNTRAVKCRPARLHVIS</sequence>
<dbReference type="GO" id="GO:0001682">
    <property type="term" value="P:tRNA 5'-leader removal"/>
    <property type="evidence" value="ECO:0007669"/>
    <property type="project" value="InterPro"/>
</dbReference>
<dbReference type="InterPro" id="IPR027266">
    <property type="entry name" value="TrmE/GcvT-like"/>
</dbReference>
<keyword evidence="2" id="KW-0819">tRNA processing</keyword>
<dbReference type="Proteomes" id="UP000027586">
    <property type="component" value="Unassembled WGS sequence"/>
</dbReference>
<dbReference type="AlphaFoldDB" id="A0A068S7Y8"/>
<comment type="subcellular location">
    <subcellularLocation>
        <location evidence="1">Nucleus</location>
    </subcellularLocation>
</comment>
<proteinExistence type="predicted"/>
<feature type="region of interest" description="Disordered" evidence="4">
    <location>
        <begin position="113"/>
        <end position="139"/>
    </location>
</feature>
<dbReference type="InterPro" id="IPR039182">
    <property type="entry name" value="Pop1"/>
</dbReference>
<evidence type="ECO:0000256" key="3">
    <source>
        <dbReference type="ARBA" id="ARBA00023242"/>
    </source>
</evidence>
<feature type="region of interest" description="Disordered" evidence="4">
    <location>
        <begin position="1"/>
        <end position="57"/>
    </location>
</feature>
<dbReference type="InterPro" id="IPR009723">
    <property type="entry name" value="Pop1_N"/>
</dbReference>
<dbReference type="Pfam" id="PF22770">
    <property type="entry name" value="POP1_C"/>
    <property type="match status" value="1"/>
</dbReference>
<dbReference type="EMBL" id="CBTN010000052">
    <property type="protein sequence ID" value="CDH58085.1"/>
    <property type="molecule type" value="Genomic_DNA"/>
</dbReference>
<evidence type="ECO:0000313" key="9">
    <source>
        <dbReference type="Proteomes" id="UP000027586"/>
    </source>
</evidence>
<feature type="domain" description="POPLD" evidence="6">
    <location>
        <begin position="488"/>
        <end position="578"/>
    </location>
</feature>
<gene>
    <name evidence="8" type="ORF">LCOR_08964.1</name>
</gene>
<evidence type="ECO:0000313" key="8">
    <source>
        <dbReference type="EMBL" id="CDH58085.1"/>
    </source>
</evidence>
<feature type="domain" description="POP1 C-terminal" evidence="7">
    <location>
        <begin position="695"/>
        <end position="791"/>
    </location>
</feature>
<dbReference type="Gene3D" id="3.30.1360.120">
    <property type="entry name" value="Probable tRNA modification gtpase trme, domain 1"/>
    <property type="match status" value="1"/>
</dbReference>
<comment type="caution">
    <text evidence="8">The sequence shown here is derived from an EMBL/GenBank/DDBJ whole genome shotgun (WGS) entry which is preliminary data.</text>
</comment>
<accession>A0A068S7Y8</accession>
<dbReference type="GO" id="GO:0005655">
    <property type="term" value="C:nucleolar ribonuclease P complex"/>
    <property type="evidence" value="ECO:0007669"/>
    <property type="project" value="InterPro"/>
</dbReference>
<evidence type="ECO:0000259" key="7">
    <source>
        <dbReference type="Pfam" id="PF22770"/>
    </source>
</evidence>
<dbReference type="STRING" id="1263082.A0A068S7Y8"/>
<dbReference type="PANTHER" id="PTHR22731:SF3">
    <property type="entry name" value="RIBONUCLEASES P_MRP PROTEIN SUBUNIT POP1"/>
    <property type="match status" value="1"/>
</dbReference>
<name>A0A068S7Y8_9FUNG</name>
<dbReference type="GO" id="GO:0000172">
    <property type="term" value="C:ribonuclease MRP complex"/>
    <property type="evidence" value="ECO:0007669"/>
    <property type="project" value="InterPro"/>
</dbReference>
<feature type="domain" description="Pop1 N-terminal" evidence="5">
    <location>
        <begin position="145"/>
        <end position="211"/>
    </location>
</feature>
<feature type="compositionally biased region" description="Basic and acidic residues" evidence="4">
    <location>
        <begin position="12"/>
        <end position="23"/>
    </location>
</feature>